<keyword evidence="2" id="KW-0378">Hydrolase</keyword>
<sequence length="273" mass="30034">MKKKILIFVFPLLWICLFLIIILCGNVTLFVLGDSYVDTGNTPRSASAAWKQPYGITFPGNPSGRFSDAHVLADYIASYLGIRSPTPYEQKKLEVAMTSRIDNVGINFAYGGTGVFQTLVDLPNMTTQIDFLQQLIDQTRTNLSSSIALVSLAGNDYATFLTKNGSFEQNLIGLNSKSAAAPVYIYLDLYTAFTSALKTENNSSGRNDESQLKPCCVGKNVEDCGLTDENGVKKYVVCENPKQSFFWDSLHPSNQGWGAIYKALIPSLKSLFL</sequence>
<protein>
    <submittedName>
        <fullName evidence="5">Uncharacterized protein</fullName>
    </submittedName>
</protein>
<dbReference type="GO" id="GO:0016042">
    <property type="term" value="P:lipid catabolic process"/>
    <property type="evidence" value="ECO:0007669"/>
    <property type="project" value="UniProtKB-KW"/>
</dbReference>
<dbReference type="Pfam" id="PF00657">
    <property type="entry name" value="Lipase_GDSL"/>
    <property type="match status" value="1"/>
</dbReference>
<comment type="similarity">
    <text evidence="1">Belongs to the 'GDSL' lipolytic enzyme family.</text>
</comment>
<dbReference type="SUPFAM" id="SSF52266">
    <property type="entry name" value="SGNH hydrolase"/>
    <property type="match status" value="1"/>
</dbReference>
<name>A0ABD3TPI2_9LAMI</name>
<dbReference type="GO" id="GO:0016787">
    <property type="term" value="F:hydrolase activity"/>
    <property type="evidence" value="ECO:0007669"/>
    <property type="project" value="UniProtKB-KW"/>
</dbReference>
<evidence type="ECO:0000256" key="3">
    <source>
        <dbReference type="ARBA" id="ARBA00022963"/>
    </source>
</evidence>
<keyword evidence="6" id="KW-1185">Reference proteome</keyword>
<evidence type="ECO:0000256" key="4">
    <source>
        <dbReference type="ARBA" id="ARBA00023098"/>
    </source>
</evidence>
<evidence type="ECO:0000313" key="6">
    <source>
        <dbReference type="Proteomes" id="UP001634393"/>
    </source>
</evidence>
<keyword evidence="3" id="KW-0442">Lipid degradation</keyword>
<evidence type="ECO:0000313" key="5">
    <source>
        <dbReference type="EMBL" id="KAL3838210.1"/>
    </source>
</evidence>
<dbReference type="InterPro" id="IPR001087">
    <property type="entry name" value="GDSL"/>
</dbReference>
<dbReference type="Gene3D" id="3.40.50.1110">
    <property type="entry name" value="SGNH hydrolase"/>
    <property type="match status" value="1"/>
</dbReference>
<reference evidence="5 6" key="1">
    <citation type="submission" date="2024-12" db="EMBL/GenBank/DDBJ databases">
        <title>The unique morphological basis and parallel evolutionary history of personate flowers in Penstemon.</title>
        <authorList>
            <person name="Depatie T.H."/>
            <person name="Wessinger C.A."/>
        </authorList>
    </citation>
    <scope>NUCLEOTIDE SEQUENCE [LARGE SCALE GENOMIC DNA]</scope>
    <source>
        <strain evidence="5">WTNN_2</strain>
        <tissue evidence="5">Leaf</tissue>
    </source>
</reference>
<dbReference type="PANTHER" id="PTHR46020">
    <property type="entry name" value="OSJNBB0059K02.9 PROTEIN"/>
    <property type="match status" value="1"/>
</dbReference>
<dbReference type="PANTHER" id="PTHR46020:SF4">
    <property type="entry name" value="OS04G0650200 PROTEIN"/>
    <property type="match status" value="1"/>
</dbReference>
<keyword evidence="4" id="KW-0443">Lipid metabolism</keyword>
<accession>A0ABD3TPI2</accession>
<organism evidence="5 6">
    <name type="scientific">Penstemon smallii</name>
    <dbReference type="NCBI Taxonomy" id="265156"/>
    <lineage>
        <taxon>Eukaryota</taxon>
        <taxon>Viridiplantae</taxon>
        <taxon>Streptophyta</taxon>
        <taxon>Embryophyta</taxon>
        <taxon>Tracheophyta</taxon>
        <taxon>Spermatophyta</taxon>
        <taxon>Magnoliopsida</taxon>
        <taxon>eudicotyledons</taxon>
        <taxon>Gunneridae</taxon>
        <taxon>Pentapetalae</taxon>
        <taxon>asterids</taxon>
        <taxon>lamiids</taxon>
        <taxon>Lamiales</taxon>
        <taxon>Plantaginaceae</taxon>
        <taxon>Cheloneae</taxon>
        <taxon>Penstemon</taxon>
    </lineage>
</organism>
<evidence type="ECO:0000256" key="2">
    <source>
        <dbReference type="ARBA" id="ARBA00022801"/>
    </source>
</evidence>
<evidence type="ECO:0000256" key="1">
    <source>
        <dbReference type="ARBA" id="ARBA00008668"/>
    </source>
</evidence>
<dbReference type="AlphaFoldDB" id="A0ABD3TPI2"/>
<dbReference type="Proteomes" id="UP001634393">
    <property type="component" value="Unassembled WGS sequence"/>
</dbReference>
<gene>
    <name evidence="5" type="ORF">ACJIZ3_022801</name>
</gene>
<dbReference type="EMBL" id="JBJXBP010000003">
    <property type="protein sequence ID" value="KAL3838210.1"/>
    <property type="molecule type" value="Genomic_DNA"/>
</dbReference>
<comment type="caution">
    <text evidence="5">The sequence shown here is derived from an EMBL/GenBank/DDBJ whole genome shotgun (WGS) entry which is preliminary data.</text>
</comment>
<dbReference type="InterPro" id="IPR036514">
    <property type="entry name" value="SGNH_hydro_sf"/>
</dbReference>
<proteinExistence type="inferred from homology"/>